<dbReference type="InterPro" id="IPR036028">
    <property type="entry name" value="SH3-like_dom_sf"/>
</dbReference>
<organism evidence="5 6">
    <name type="scientific">Suillus placidus</name>
    <dbReference type="NCBI Taxonomy" id="48579"/>
    <lineage>
        <taxon>Eukaryota</taxon>
        <taxon>Fungi</taxon>
        <taxon>Dikarya</taxon>
        <taxon>Basidiomycota</taxon>
        <taxon>Agaricomycotina</taxon>
        <taxon>Agaricomycetes</taxon>
        <taxon>Agaricomycetidae</taxon>
        <taxon>Boletales</taxon>
        <taxon>Suillineae</taxon>
        <taxon>Suillaceae</taxon>
        <taxon>Suillus</taxon>
    </lineage>
</organism>
<keyword evidence="1 2" id="KW-0728">SH3 domain</keyword>
<dbReference type="InterPro" id="IPR050384">
    <property type="entry name" value="Endophilin_SH3RF"/>
</dbReference>
<proteinExistence type="predicted"/>
<dbReference type="SUPFAM" id="SSF50044">
    <property type="entry name" value="SH3-domain"/>
    <property type="match status" value="1"/>
</dbReference>
<evidence type="ECO:0000256" key="3">
    <source>
        <dbReference type="SAM" id="MobiDB-lite"/>
    </source>
</evidence>
<feature type="compositionally biased region" description="Pro residues" evidence="3">
    <location>
        <begin position="188"/>
        <end position="199"/>
    </location>
</feature>
<reference evidence="5" key="1">
    <citation type="journal article" date="2020" name="New Phytol.">
        <title>Comparative genomics reveals dynamic genome evolution in host specialist ectomycorrhizal fungi.</title>
        <authorList>
            <person name="Lofgren L.A."/>
            <person name="Nguyen N.H."/>
            <person name="Vilgalys R."/>
            <person name="Ruytinx J."/>
            <person name="Liao H.L."/>
            <person name="Branco S."/>
            <person name="Kuo A."/>
            <person name="LaButti K."/>
            <person name="Lipzen A."/>
            <person name="Andreopoulos W."/>
            <person name="Pangilinan J."/>
            <person name="Riley R."/>
            <person name="Hundley H."/>
            <person name="Na H."/>
            <person name="Barry K."/>
            <person name="Grigoriev I.V."/>
            <person name="Stajich J.E."/>
            <person name="Kennedy P.G."/>
        </authorList>
    </citation>
    <scope>NUCLEOTIDE SEQUENCE</scope>
    <source>
        <strain evidence="5">DOB743</strain>
    </source>
</reference>
<dbReference type="Gene3D" id="2.30.30.40">
    <property type="entry name" value="SH3 Domains"/>
    <property type="match status" value="1"/>
</dbReference>
<dbReference type="InterPro" id="IPR001452">
    <property type="entry name" value="SH3_domain"/>
</dbReference>
<feature type="compositionally biased region" description="Pro residues" evidence="3">
    <location>
        <begin position="209"/>
        <end position="239"/>
    </location>
</feature>
<sequence length="296" mass="31362">MSDHTLLDHIISQTRQNVELLMFHNRISPSDGRDILLKLPSTGVAGSMMAITQQTQRLSISPAPAQSVINNNAGLHVSPKLEARAIWDWASEVYISHLHLGAADLLKPSQDPNDLSFHAGDIIEIVKETNVDWWTGRSKAGKQGLFPATYVERLAPRSVSPPPISFPEFPKTRTSLDSKYGLASEPKYMPPGLPGPPQYSSPQPVQQQYPPPPGPPAGGYHPPGPPGGGYPPPSGPLGPPYNSYSGNPPVAQPVPQQPPKKGRFGNLGTTMAQSAAGGLGFGAGAAIGGDIVNSIF</sequence>
<accession>A0A9P7D766</accession>
<dbReference type="GO" id="GO:0016477">
    <property type="term" value="P:cell migration"/>
    <property type="evidence" value="ECO:0007669"/>
    <property type="project" value="TreeGrafter"/>
</dbReference>
<evidence type="ECO:0000313" key="6">
    <source>
        <dbReference type="Proteomes" id="UP000714275"/>
    </source>
</evidence>
<dbReference type="Proteomes" id="UP000714275">
    <property type="component" value="Unassembled WGS sequence"/>
</dbReference>
<dbReference type="Pfam" id="PF00018">
    <property type="entry name" value="SH3_1"/>
    <property type="match status" value="1"/>
</dbReference>
<evidence type="ECO:0000259" key="4">
    <source>
        <dbReference type="PROSITE" id="PS50002"/>
    </source>
</evidence>
<gene>
    <name evidence="5" type="ORF">EV702DRAFT_595715</name>
</gene>
<feature type="region of interest" description="Disordered" evidence="3">
    <location>
        <begin position="181"/>
        <end position="267"/>
    </location>
</feature>
<keyword evidence="6" id="KW-1185">Reference proteome</keyword>
<dbReference type="PROSITE" id="PS50002">
    <property type="entry name" value="SH3"/>
    <property type="match status" value="1"/>
</dbReference>
<dbReference type="SMART" id="SM00326">
    <property type="entry name" value="SH3"/>
    <property type="match status" value="1"/>
</dbReference>
<evidence type="ECO:0000256" key="2">
    <source>
        <dbReference type="PROSITE-ProRule" id="PRU00192"/>
    </source>
</evidence>
<dbReference type="AlphaFoldDB" id="A0A9P7D766"/>
<evidence type="ECO:0000256" key="1">
    <source>
        <dbReference type="ARBA" id="ARBA00022443"/>
    </source>
</evidence>
<dbReference type="PRINTS" id="PR00452">
    <property type="entry name" value="SH3DOMAIN"/>
</dbReference>
<feature type="compositionally biased region" description="Low complexity" evidence="3">
    <location>
        <begin position="240"/>
        <end position="249"/>
    </location>
</feature>
<dbReference type="PANTHER" id="PTHR14167">
    <property type="entry name" value="SH3 DOMAIN-CONTAINING"/>
    <property type="match status" value="1"/>
</dbReference>
<dbReference type="OrthoDB" id="5983572at2759"/>
<evidence type="ECO:0000313" key="5">
    <source>
        <dbReference type="EMBL" id="KAG1781593.1"/>
    </source>
</evidence>
<name>A0A9P7D766_9AGAM</name>
<protein>
    <submittedName>
        <fullName evidence="5">SH3-domain-containing protein</fullName>
    </submittedName>
</protein>
<dbReference type="PANTHER" id="PTHR14167:SF6">
    <property type="entry name" value="SH3 DOMAIN-CONTAINING KINASE-BINDING PROTEIN 1"/>
    <property type="match status" value="1"/>
</dbReference>
<comment type="caution">
    <text evidence="5">The sequence shown here is derived from an EMBL/GenBank/DDBJ whole genome shotgun (WGS) entry which is preliminary data.</text>
</comment>
<dbReference type="GO" id="GO:0007015">
    <property type="term" value="P:actin filament organization"/>
    <property type="evidence" value="ECO:0007669"/>
    <property type="project" value="TreeGrafter"/>
</dbReference>
<dbReference type="EMBL" id="JABBWD010000005">
    <property type="protein sequence ID" value="KAG1781593.1"/>
    <property type="molecule type" value="Genomic_DNA"/>
</dbReference>
<feature type="domain" description="SH3" evidence="4">
    <location>
        <begin position="78"/>
        <end position="156"/>
    </location>
</feature>